<dbReference type="InterPro" id="IPR009100">
    <property type="entry name" value="AcylCoA_DH/oxidase_NM_dom_sf"/>
</dbReference>
<keyword evidence="5" id="KW-1185">Reference proteome</keyword>
<dbReference type="PANTHER" id="PTHR43884:SF12">
    <property type="entry name" value="ISOVALERYL-COA DEHYDROGENASE, MITOCHONDRIAL-RELATED"/>
    <property type="match status" value="1"/>
</dbReference>
<dbReference type="InterPro" id="IPR046373">
    <property type="entry name" value="Acyl-CoA_Oxase/DH_mid-dom_sf"/>
</dbReference>
<dbReference type="EMBL" id="JACSQG010000007">
    <property type="protein sequence ID" value="MBD7978149.1"/>
    <property type="molecule type" value="Genomic_DNA"/>
</dbReference>
<dbReference type="InterPro" id="IPR037069">
    <property type="entry name" value="AcylCoA_DH/ox_N_sf"/>
</dbReference>
<evidence type="ECO:0000259" key="2">
    <source>
        <dbReference type="Pfam" id="PF02771"/>
    </source>
</evidence>
<evidence type="ECO:0000259" key="3">
    <source>
        <dbReference type="Pfam" id="PF08028"/>
    </source>
</evidence>
<dbReference type="Pfam" id="PF02771">
    <property type="entry name" value="Acyl-CoA_dh_N"/>
    <property type="match status" value="1"/>
</dbReference>
<reference evidence="4 5" key="1">
    <citation type="submission" date="2020-08" db="EMBL/GenBank/DDBJ databases">
        <title>A Genomic Blueprint of the Chicken Gut Microbiome.</title>
        <authorList>
            <person name="Gilroy R."/>
            <person name="Ravi A."/>
            <person name="Getino M."/>
            <person name="Pursley I."/>
            <person name="Horton D.L."/>
            <person name="Alikhan N.-F."/>
            <person name="Baker D."/>
            <person name="Gharbi K."/>
            <person name="Hall N."/>
            <person name="Watson M."/>
            <person name="Adriaenssens E.M."/>
            <person name="Foster-Nyarko E."/>
            <person name="Jarju S."/>
            <person name="Secka A."/>
            <person name="Antonio M."/>
            <person name="Oren A."/>
            <person name="Chaudhuri R."/>
            <person name="La Ragione R.M."/>
            <person name="Hildebrand F."/>
            <person name="Pallen M.J."/>
        </authorList>
    </citation>
    <scope>NUCLEOTIDE SEQUENCE [LARGE SCALE GENOMIC DNA]</scope>
    <source>
        <strain evidence="4 5">Sa2CUA2</strain>
    </source>
</reference>
<dbReference type="SUPFAM" id="SSF56645">
    <property type="entry name" value="Acyl-CoA dehydrogenase NM domain-like"/>
    <property type="match status" value="1"/>
</dbReference>
<evidence type="ECO:0000256" key="1">
    <source>
        <dbReference type="ARBA" id="ARBA00023002"/>
    </source>
</evidence>
<protein>
    <submittedName>
        <fullName evidence="4">Acyl-CoA dehydrogenase family protein</fullName>
    </submittedName>
</protein>
<feature type="domain" description="Acyl-CoA dehydrogenase C-terminal" evidence="3">
    <location>
        <begin position="229"/>
        <end position="363"/>
    </location>
</feature>
<accession>A0ABR8TS78</accession>
<dbReference type="InterPro" id="IPR013786">
    <property type="entry name" value="AcylCoA_DH/ox_N"/>
</dbReference>
<dbReference type="Gene3D" id="1.20.140.10">
    <property type="entry name" value="Butyryl-CoA Dehydrogenase, subunit A, domain 3"/>
    <property type="match status" value="1"/>
</dbReference>
<dbReference type="SUPFAM" id="SSF47203">
    <property type="entry name" value="Acyl-CoA dehydrogenase C-terminal domain-like"/>
    <property type="match status" value="1"/>
</dbReference>
<dbReference type="Gene3D" id="1.10.540.10">
    <property type="entry name" value="Acyl-CoA dehydrogenase/oxidase, N-terminal domain"/>
    <property type="match status" value="1"/>
</dbReference>
<dbReference type="Pfam" id="PF08028">
    <property type="entry name" value="Acyl-CoA_dh_2"/>
    <property type="match status" value="1"/>
</dbReference>
<comment type="caution">
    <text evidence="4">The sequence shown here is derived from an EMBL/GenBank/DDBJ whole genome shotgun (WGS) entry which is preliminary data.</text>
</comment>
<gene>
    <name evidence="4" type="ORF">H9642_13250</name>
</gene>
<organism evidence="4 5">
    <name type="scientific">Serpens gallinarum</name>
    <dbReference type="NCBI Taxonomy" id="2763075"/>
    <lineage>
        <taxon>Bacteria</taxon>
        <taxon>Pseudomonadati</taxon>
        <taxon>Pseudomonadota</taxon>
        <taxon>Gammaproteobacteria</taxon>
        <taxon>Pseudomonadales</taxon>
        <taxon>Pseudomonadaceae</taxon>
        <taxon>Pseudomonas</taxon>
    </lineage>
</organism>
<evidence type="ECO:0000313" key="5">
    <source>
        <dbReference type="Proteomes" id="UP000611945"/>
    </source>
</evidence>
<evidence type="ECO:0000313" key="4">
    <source>
        <dbReference type="EMBL" id="MBD7978149.1"/>
    </source>
</evidence>
<dbReference type="RefSeq" id="WP_251836927.1">
    <property type="nucleotide sequence ID" value="NZ_JACSQG010000007.1"/>
</dbReference>
<keyword evidence="1" id="KW-0560">Oxidoreductase</keyword>
<dbReference type="InterPro" id="IPR036250">
    <property type="entry name" value="AcylCo_DH-like_C"/>
</dbReference>
<dbReference type="InterPro" id="IPR013107">
    <property type="entry name" value="Acyl-CoA_DH_C"/>
</dbReference>
<sequence length="388" mass="42974">MALYTPYRHPALDTLLPVLSETAARRDREGGHALEEKQLLREAGLLNLSIPRAHGGDQLPWAQLYQQIRTLAAVDSALAHVLAFHHLQVLTVLIYGNASQQADLLAQTREQGLWWGNAMNPLDKRLVATPSAGGYRLTGAKAFCSGTRGSRWMTLSAHVEGQPYPLLAVVPTAEVRQLDDWNPIGQRQTDSISVALDDVFIAHEQVLKQPDVPPSAFHTLRNCFAQLVLVNLYLGIAEGALSTGCAFIREQARPWITSGVDAREDDPFQQNRVGLLDARIAGAEAAADRAGEWLQIAYDRGSALTVEERGEVSLVIGQAKVLAHQISLQASQELFEMTGAKGTHQDYGFDRFWRNARTHTLHDPLDYKLNQLGRWRLKGQLPNPQFYA</sequence>
<name>A0ABR8TS78_9PSED</name>
<dbReference type="PIRSF" id="PIRSF016578">
    <property type="entry name" value="HsaA"/>
    <property type="match status" value="1"/>
</dbReference>
<dbReference type="PANTHER" id="PTHR43884">
    <property type="entry name" value="ACYL-COA DEHYDROGENASE"/>
    <property type="match status" value="1"/>
</dbReference>
<dbReference type="Proteomes" id="UP000611945">
    <property type="component" value="Unassembled WGS sequence"/>
</dbReference>
<proteinExistence type="predicted"/>
<feature type="domain" description="Acyl-CoA dehydrogenase/oxidase N-terminal" evidence="2">
    <location>
        <begin position="21"/>
        <end position="107"/>
    </location>
</feature>
<dbReference type="Gene3D" id="2.40.110.10">
    <property type="entry name" value="Butyryl-CoA Dehydrogenase, subunit A, domain 2"/>
    <property type="match status" value="1"/>
</dbReference>